<keyword evidence="1" id="KW-0802">TPR repeat</keyword>
<reference evidence="3 4" key="1">
    <citation type="submission" date="2016-10" db="EMBL/GenBank/DDBJ databases">
        <authorList>
            <person name="de Groot N.N."/>
        </authorList>
    </citation>
    <scope>NUCLEOTIDE SEQUENCE [LARGE SCALE GENOMIC DNA]</scope>
    <source>
        <strain evidence="3 4">DSM 45514</strain>
    </source>
</reference>
<organism evidence="3 4">
    <name type="scientific">Melghirimyces thermohalophilus</name>
    <dbReference type="NCBI Taxonomy" id="1236220"/>
    <lineage>
        <taxon>Bacteria</taxon>
        <taxon>Bacillati</taxon>
        <taxon>Bacillota</taxon>
        <taxon>Bacilli</taxon>
        <taxon>Bacillales</taxon>
        <taxon>Thermoactinomycetaceae</taxon>
        <taxon>Melghirimyces</taxon>
    </lineage>
</organism>
<dbReference type="RefSeq" id="WP_091566001.1">
    <property type="nucleotide sequence ID" value="NZ_FMZA01000002.1"/>
</dbReference>
<keyword evidence="2" id="KW-1133">Transmembrane helix</keyword>
<dbReference type="Proteomes" id="UP000199387">
    <property type="component" value="Unassembled WGS sequence"/>
</dbReference>
<dbReference type="STRING" id="1236220.SAMN04488112_10291"/>
<dbReference type="Pfam" id="PF14559">
    <property type="entry name" value="TPR_19"/>
    <property type="match status" value="1"/>
</dbReference>
<dbReference type="EMBL" id="FMZA01000002">
    <property type="protein sequence ID" value="SDC02289.1"/>
    <property type="molecule type" value="Genomic_DNA"/>
</dbReference>
<dbReference type="InterPro" id="IPR011990">
    <property type="entry name" value="TPR-like_helical_dom_sf"/>
</dbReference>
<dbReference type="Gene3D" id="1.25.40.10">
    <property type="entry name" value="Tetratricopeptide repeat domain"/>
    <property type="match status" value="2"/>
</dbReference>
<dbReference type="PANTHER" id="PTHR12558:SF13">
    <property type="entry name" value="CELL DIVISION CYCLE PROTEIN 27 HOMOLOG"/>
    <property type="match status" value="1"/>
</dbReference>
<keyword evidence="4" id="KW-1185">Reference proteome</keyword>
<gene>
    <name evidence="3" type="ORF">SAMN04488112_10291</name>
</gene>
<feature type="repeat" description="TPR" evidence="1">
    <location>
        <begin position="100"/>
        <end position="133"/>
    </location>
</feature>
<dbReference type="PROSITE" id="PS50005">
    <property type="entry name" value="TPR"/>
    <property type="match status" value="3"/>
</dbReference>
<evidence type="ECO:0000313" key="4">
    <source>
        <dbReference type="Proteomes" id="UP000199387"/>
    </source>
</evidence>
<evidence type="ECO:0000256" key="1">
    <source>
        <dbReference type="PROSITE-ProRule" id="PRU00339"/>
    </source>
</evidence>
<dbReference type="OrthoDB" id="2658060at2"/>
<dbReference type="SMART" id="SM00028">
    <property type="entry name" value="TPR"/>
    <property type="match status" value="3"/>
</dbReference>
<dbReference type="PANTHER" id="PTHR12558">
    <property type="entry name" value="CELL DIVISION CYCLE 16,23,27"/>
    <property type="match status" value="1"/>
</dbReference>
<feature type="transmembrane region" description="Helical" evidence="2">
    <location>
        <begin position="6"/>
        <end position="31"/>
    </location>
</feature>
<evidence type="ECO:0000256" key="2">
    <source>
        <dbReference type="SAM" id="Phobius"/>
    </source>
</evidence>
<dbReference type="PROSITE" id="PS50293">
    <property type="entry name" value="TPR_REGION"/>
    <property type="match status" value="1"/>
</dbReference>
<dbReference type="InterPro" id="IPR019734">
    <property type="entry name" value="TPR_rpt"/>
</dbReference>
<evidence type="ECO:0000313" key="3">
    <source>
        <dbReference type="EMBL" id="SDC02289.1"/>
    </source>
</evidence>
<name>A0A1G6I6W3_9BACL</name>
<protein>
    <submittedName>
        <fullName evidence="3">Tetratricopeptide repeat-containing protein</fullName>
    </submittedName>
</protein>
<keyword evidence="2" id="KW-0472">Membrane</keyword>
<feature type="repeat" description="TPR" evidence="1">
    <location>
        <begin position="66"/>
        <end position="99"/>
    </location>
</feature>
<dbReference type="Pfam" id="PF13424">
    <property type="entry name" value="TPR_12"/>
    <property type="match status" value="1"/>
</dbReference>
<proteinExistence type="predicted"/>
<keyword evidence="2" id="KW-0812">Transmembrane</keyword>
<dbReference type="SUPFAM" id="SSF48452">
    <property type="entry name" value="TPR-like"/>
    <property type="match status" value="1"/>
</dbReference>
<accession>A0A1G6I6W3</accession>
<sequence>MGKIFIFSLLWYVLGNPLIALLILLVLFYILDRRFVGIFPSLTRPIQRNRQIRKLKQSLHLNPHHTSDRRELAHLYMEKKQYRKALAHFDQVRESMPESADVKADMGLCHLKLGHLEEGEKLLREALQTDPRVHYGDPYLRLGEAFSDRDRKKALAYLEQFGGINSSSSEAYYQLGRVYQALGQTEKSREAFQEAIEIYRSLPKYKKRSERAWALRSSFRLGLLPSPKKPK</sequence>
<dbReference type="AlphaFoldDB" id="A0A1G6I6W3"/>
<feature type="repeat" description="TPR" evidence="1">
    <location>
        <begin position="169"/>
        <end position="202"/>
    </location>
</feature>